<dbReference type="Proteomes" id="UP000823894">
    <property type="component" value="Unassembled WGS sequence"/>
</dbReference>
<reference evidence="1" key="1">
    <citation type="journal article" date="2021" name="PeerJ">
        <title>Extensive microbial diversity within the chicken gut microbiome revealed by metagenomics and culture.</title>
        <authorList>
            <person name="Gilroy R."/>
            <person name="Ravi A."/>
            <person name="Getino M."/>
            <person name="Pursley I."/>
            <person name="Horton D.L."/>
            <person name="Alikhan N.F."/>
            <person name="Baker D."/>
            <person name="Gharbi K."/>
            <person name="Hall N."/>
            <person name="Watson M."/>
            <person name="Adriaenssens E.M."/>
            <person name="Foster-Nyarko E."/>
            <person name="Jarju S."/>
            <person name="Secka A."/>
            <person name="Antonio M."/>
            <person name="Oren A."/>
            <person name="Chaudhuri R.R."/>
            <person name="La Ragione R."/>
            <person name="Hildebrand F."/>
            <person name="Pallen M.J."/>
        </authorList>
    </citation>
    <scope>NUCLEOTIDE SEQUENCE</scope>
    <source>
        <strain evidence="1">ChiGjej1B1-1692</strain>
    </source>
</reference>
<name>A0A9D2SVW1_9FIRM</name>
<evidence type="ECO:0000313" key="2">
    <source>
        <dbReference type="Proteomes" id="UP000823894"/>
    </source>
</evidence>
<gene>
    <name evidence="1" type="ORF">H9757_01300</name>
</gene>
<protein>
    <submittedName>
        <fullName evidence="1">Uncharacterized protein</fullName>
    </submittedName>
</protein>
<proteinExistence type="predicted"/>
<accession>A0A9D2SVW1</accession>
<dbReference type="EMBL" id="DWWK01000015">
    <property type="protein sequence ID" value="HJC37693.1"/>
    <property type="molecule type" value="Genomic_DNA"/>
</dbReference>
<reference evidence="1" key="2">
    <citation type="submission" date="2021-04" db="EMBL/GenBank/DDBJ databases">
        <authorList>
            <person name="Gilroy R."/>
        </authorList>
    </citation>
    <scope>NUCLEOTIDE SEQUENCE</scope>
    <source>
        <strain evidence="1">ChiGjej1B1-1692</strain>
    </source>
</reference>
<evidence type="ECO:0000313" key="1">
    <source>
        <dbReference type="EMBL" id="HJC37693.1"/>
    </source>
</evidence>
<dbReference type="AlphaFoldDB" id="A0A9D2SVW1"/>
<sequence>MIVDEEYVKAEAENIMKSFLRMDSIVDRYIQILNTVPMTAIQDGEMSEALMVYTVFARKLQGNLDEIGNSIGKLLENYLADVDEADQYLF</sequence>
<comment type="caution">
    <text evidence="1">The sequence shown here is derived from an EMBL/GenBank/DDBJ whole genome shotgun (WGS) entry which is preliminary data.</text>
</comment>
<organism evidence="1 2">
    <name type="scientific">Candidatus Mediterraneibacter faecigallinarum</name>
    <dbReference type="NCBI Taxonomy" id="2838669"/>
    <lineage>
        <taxon>Bacteria</taxon>
        <taxon>Bacillati</taxon>
        <taxon>Bacillota</taxon>
        <taxon>Clostridia</taxon>
        <taxon>Lachnospirales</taxon>
        <taxon>Lachnospiraceae</taxon>
        <taxon>Mediterraneibacter</taxon>
    </lineage>
</organism>